<keyword evidence="2" id="KW-1185">Reference proteome</keyword>
<evidence type="ECO:0000313" key="1">
    <source>
        <dbReference type="EMBL" id="KNZ57573.1"/>
    </source>
</evidence>
<evidence type="ECO:0000313" key="2">
    <source>
        <dbReference type="Proteomes" id="UP000037035"/>
    </source>
</evidence>
<accession>A0A0L6V9Y4</accession>
<protein>
    <submittedName>
        <fullName evidence="1">Uncharacterized protein</fullName>
    </submittedName>
</protein>
<gene>
    <name evidence="1" type="ORF">VP01_2125g7</name>
</gene>
<sequence length="164" mass="18555">MSCGKYTESLLSDTKLNHTSPSPLVIMISVQSKRHTLTVSDKENFSTFVLEARANHLGYTKKSKPNMYCASLTERNSMLYKPIQDLAIEPRLDLETELFPLVFLKNLIPGMSIGECHVIQTLNLLMEEVCLRRTKEVFLNIPKKVEKAVLVKMDNSDNLVSHGT</sequence>
<dbReference type="VEuPathDB" id="FungiDB:VP01_2125g7"/>
<dbReference type="Proteomes" id="UP000037035">
    <property type="component" value="Unassembled WGS sequence"/>
</dbReference>
<proteinExistence type="predicted"/>
<name>A0A0L6V9Y4_9BASI</name>
<dbReference type="AlphaFoldDB" id="A0A0L6V9Y4"/>
<reference evidence="1 2" key="1">
    <citation type="submission" date="2015-08" db="EMBL/GenBank/DDBJ databases">
        <title>Next Generation Sequencing and Analysis of the Genome of Puccinia sorghi L Schw, the Causal Agent of Maize Common Rust.</title>
        <authorList>
            <person name="Rochi L."/>
            <person name="Burguener G."/>
            <person name="Darino M."/>
            <person name="Turjanski A."/>
            <person name="Kreff E."/>
            <person name="Dieguez M.J."/>
            <person name="Sacco F."/>
        </authorList>
    </citation>
    <scope>NUCLEOTIDE SEQUENCE [LARGE SCALE GENOMIC DNA]</scope>
    <source>
        <strain evidence="1 2">RO10H11247</strain>
    </source>
</reference>
<organism evidence="1 2">
    <name type="scientific">Puccinia sorghi</name>
    <dbReference type="NCBI Taxonomy" id="27349"/>
    <lineage>
        <taxon>Eukaryota</taxon>
        <taxon>Fungi</taxon>
        <taxon>Dikarya</taxon>
        <taxon>Basidiomycota</taxon>
        <taxon>Pucciniomycotina</taxon>
        <taxon>Pucciniomycetes</taxon>
        <taxon>Pucciniales</taxon>
        <taxon>Pucciniaceae</taxon>
        <taxon>Puccinia</taxon>
    </lineage>
</organism>
<dbReference type="EMBL" id="LAVV01006976">
    <property type="protein sequence ID" value="KNZ57573.1"/>
    <property type="molecule type" value="Genomic_DNA"/>
</dbReference>
<dbReference type="STRING" id="27349.A0A0L6V9Y4"/>
<comment type="caution">
    <text evidence="1">The sequence shown here is derived from an EMBL/GenBank/DDBJ whole genome shotgun (WGS) entry which is preliminary data.</text>
</comment>